<sequence>MGQKMSSRAAAGARLGGNAGACAGFTVGGAAGFLPGAMIGAGTLNADNMRAGGLIGGGVTGVVVAAIAAVPCAVVGGVLGTAVGGAEDVASGTRALARATERRLAEARAGRVRAADRGVRTSEVGEVAQLPEEALPLLCALVVATRSGAMTEEEAFERAAALASTCADGEDRSQIMARAQKEGRVVLTVVKLVEAYPKEHKADIYLAAKTLVESSNPDVLDAAWILCGGTPLSTWCEELRSRQPPRASLVTPELLEMGLQIMYGIERPALVEALGQHFPGGPSPEAYGRRLDELRELLPRASFWKGFRMFKAGAVPEQIEGLTYEDLCKDDFVEAAKAFLSTSFALCFEELLRQQETPSLPSSAVFSAAARASAPLAPPQAPAAAAAADRALHVEVLSVEHLGSPAYRLGDLTGSLIRAATSTPPKRNPYVEAKLGSASAQTRMAQKVVDHADFGERLAIPFPESSLMTGKAIEFRVFDARGVQSAIRGDPLIGEASLQVANIDLGESKAWALRLHRGDLTNQGVLHVRVGLGASGRDYSALSSAAERPLAELARALANVLSQPTGVETLMSTRPKLRSLSEEEEVQLRRLVRDLVLRLGRDAELASGLSDEAALVHLARTIRAALQIVAMCAAGDLDGEEVQELAQAWIRSLLCRCLPPGSEAPPLNEERLARLVQSGNQQASSTLEEFGAEVPETLDLHVREAVAARLAEALQAEEDEIFTGERIFVLRRLRGGMAAVLRAGRDHGRPHVFLYDLASIRQWQASTRKDPSTREPLSASEILPLS</sequence>
<evidence type="ECO:0000259" key="2">
    <source>
        <dbReference type="PROSITE" id="PS50004"/>
    </source>
</evidence>
<proteinExistence type="predicted"/>
<dbReference type="SMART" id="SM00239">
    <property type="entry name" value="C2"/>
    <property type="match status" value="1"/>
</dbReference>
<evidence type="ECO:0000256" key="1">
    <source>
        <dbReference type="SAM" id="MobiDB-lite"/>
    </source>
</evidence>
<dbReference type="Pfam" id="PF00168">
    <property type="entry name" value="C2"/>
    <property type="match status" value="1"/>
</dbReference>
<name>A0A7S4T5Z0_9DINO</name>
<dbReference type="EMBL" id="HBNR01087531">
    <property type="protein sequence ID" value="CAE4665716.1"/>
    <property type="molecule type" value="Transcribed_RNA"/>
</dbReference>
<gene>
    <name evidence="3" type="ORF">AMON00008_LOCUS62754</name>
</gene>
<feature type="region of interest" description="Disordered" evidence="1">
    <location>
        <begin position="766"/>
        <end position="786"/>
    </location>
</feature>
<protein>
    <recommendedName>
        <fullName evidence="2">C2 domain-containing protein</fullName>
    </recommendedName>
</protein>
<dbReference type="Gene3D" id="2.60.40.150">
    <property type="entry name" value="C2 domain"/>
    <property type="match status" value="1"/>
</dbReference>
<evidence type="ECO:0000313" key="3">
    <source>
        <dbReference type="EMBL" id="CAE4665716.1"/>
    </source>
</evidence>
<dbReference type="InterPro" id="IPR035892">
    <property type="entry name" value="C2_domain_sf"/>
</dbReference>
<dbReference type="InterPro" id="IPR000008">
    <property type="entry name" value="C2_dom"/>
</dbReference>
<dbReference type="SUPFAM" id="SSF49562">
    <property type="entry name" value="C2 domain (Calcium/lipid-binding domain, CaLB)"/>
    <property type="match status" value="1"/>
</dbReference>
<dbReference type="PROSITE" id="PS50004">
    <property type="entry name" value="C2"/>
    <property type="match status" value="1"/>
</dbReference>
<organism evidence="3">
    <name type="scientific">Alexandrium monilatum</name>
    <dbReference type="NCBI Taxonomy" id="311494"/>
    <lineage>
        <taxon>Eukaryota</taxon>
        <taxon>Sar</taxon>
        <taxon>Alveolata</taxon>
        <taxon>Dinophyceae</taxon>
        <taxon>Gonyaulacales</taxon>
        <taxon>Pyrocystaceae</taxon>
        <taxon>Alexandrium</taxon>
    </lineage>
</organism>
<accession>A0A7S4T5Z0</accession>
<dbReference type="AlphaFoldDB" id="A0A7S4T5Z0"/>
<feature type="domain" description="C2" evidence="2">
    <location>
        <begin position="371"/>
        <end position="513"/>
    </location>
</feature>
<reference evidence="3" key="1">
    <citation type="submission" date="2021-01" db="EMBL/GenBank/DDBJ databases">
        <authorList>
            <person name="Corre E."/>
            <person name="Pelletier E."/>
            <person name="Niang G."/>
            <person name="Scheremetjew M."/>
            <person name="Finn R."/>
            <person name="Kale V."/>
            <person name="Holt S."/>
            <person name="Cochrane G."/>
            <person name="Meng A."/>
            <person name="Brown T."/>
            <person name="Cohen L."/>
        </authorList>
    </citation>
    <scope>NUCLEOTIDE SEQUENCE</scope>
    <source>
        <strain evidence="3">CCMP3105</strain>
    </source>
</reference>